<dbReference type="Pfam" id="PF01955">
    <property type="entry name" value="CbiZ"/>
    <property type="match status" value="1"/>
</dbReference>
<dbReference type="AlphaFoldDB" id="A0A1H9UMC7"/>
<dbReference type="InterPro" id="IPR003439">
    <property type="entry name" value="ABC_transporter-like_ATP-bd"/>
</dbReference>
<dbReference type="InterPro" id="IPR027417">
    <property type="entry name" value="P-loop_NTPase"/>
</dbReference>
<dbReference type="Gene3D" id="3.40.50.300">
    <property type="entry name" value="P-loop containing nucleotide triphosphate hydrolases"/>
    <property type="match status" value="1"/>
</dbReference>
<dbReference type="STRING" id="1464123.SAMN05444126_11515"/>
<name>A0A1H9UMC7_9BACI</name>
<feature type="domain" description="ABC transporter" evidence="5">
    <location>
        <begin position="2"/>
        <end position="239"/>
    </location>
</feature>
<proteinExistence type="predicted"/>
<sequence length="490" mass="53184">MIELKNVTGGYPGVPVIEAVNLTIRQGEFFALLGPNGSGKTTLFKLITGTLSADEGEIFLGGQALSSLSKLEKARKVAVLSQETHVSFDFTVEEIVALGRYAFQTGIMKSLSQEDRRVIEEVMALTDVAQYRDKPFQTISGGEKQRVLLAKALAQQPSIFLLDEPTNHLDIKHAFHILDLLKKWQRQQGTTVFAILHDLNVASLYADRAALMKDGRIAEVGDVSMLKKELLLQDVYDVKVKAQAHPDVAKPQLLMAPREEKTDRSDDFHAGASVHTEKGLIHITFDKPLRTIADGVIGAGIQWLEHFCNFHVPKHYDPADPAEDMKTWLAHRGIPQEKALVMVTAVDLADAVFQTKTISGVEVMVMVTAGTENAVDITYEGRDRPVRQTGTINLMVFLNRSLSDGALVSAAMSAAEGKTKAVIDCAVTDRFSGTPATGTSTDSLVIGASQTGEKMTDAGSGTAAGHAIGRAVYEAVCEAVHRSYKREVDG</sequence>
<keyword evidence="7" id="KW-1185">Reference proteome</keyword>
<dbReference type="GO" id="GO:0005524">
    <property type="term" value="F:ATP binding"/>
    <property type="evidence" value="ECO:0007669"/>
    <property type="project" value="UniProtKB-KW"/>
</dbReference>
<dbReference type="Proteomes" id="UP000199318">
    <property type="component" value="Unassembled WGS sequence"/>
</dbReference>
<keyword evidence="1" id="KW-0813">Transport</keyword>
<keyword evidence="3 6" id="KW-0067">ATP-binding</keyword>
<dbReference type="PROSITE" id="PS50893">
    <property type="entry name" value="ABC_TRANSPORTER_2"/>
    <property type="match status" value="1"/>
</dbReference>
<dbReference type="PANTHER" id="PTHR42794">
    <property type="entry name" value="HEMIN IMPORT ATP-BINDING PROTEIN HMUV"/>
    <property type="match status" value="1"/>
</dbReference>
<dbReference type="CDD" id="cd03214">
    <property type="entry name" value="ABC_Iron-Siderophores_B12_Hemin"/>
    <property type="match status" value="1"/>
</dbReference>
<evidence type="ECO:0000256" key="3">
    <source>
        <dbReference type="ARBA" id="ARBA00022840"/>
    </source>
</evidence>
<evidence type="ECO:0000256" key="2">
    <source>
        <dbReference type="ARBA" id="ARBA00022741"/>
    </source>
</evidence>
<evidence type="ECO:0000259" key="5">
    <source>
        <dbReference type="PROSITE" id="PS50893"/>
    </source>
</evidence>
<dbReference type="Pfam" id="PF00005">
    <property type="entry name" value="ABC_tran"/>
    <property type="match status" value="1"/>
</dbReference>
<evidence type="ECO:0000256" key="4">
    <source>
        <dbReference type="ARBA" id="ARBA00022967"/>
    </source>
</evidence>
<keyword evidence="4" id="KW-1278">Translocase</keyword>
<dbReference type="SMART" id="SM00382">
    <property type="entry name" value="AAA"/>
    <property type="match status" value="1"/>
</dbReference>
<dbReference type="InterPro" id="IPR002808">
    <property type="entry name" value="AdoCbi_amidolase"/>
</dbReference>
<organism evidence="6 7">
    <name type="scientific">Salisediminibacterium halotolerans</name>
    <dbReference type="NCBI Taxonomy" id="517425"/>
    <lineage>
        <taxon>Bacteria</taxon>
        <taxon>Bacillati</taxon>
        <taxon>Bacillota</taxon>
        <taxon>Bacilli</taxon>
        <taxon>Bacillales</taxon>
        <taxon>Bacillaceae</taxon>
        <taxon>Salisediminibacterium</taxon>
    </lineage>
</organism>
<dbReference type="InterPro" id="IPR017871">
    <property type="entry name" value="ABC_transporter-like_CS"/>
</dbReference>
<dbReference type="EMBL" id="FOGV01000015">
    <property type="protein sequence ID" value="SES10499.1"/>
    <property type="molecule type" value="Genomic_DNA"/>
</dbReference>
<dbReference type="SUPFAM" id="SSF52540">
    <property type="entry name" value="P-loop containing nucleoside triphosphate hydrolases"/>
    <property type="match status" value="1"/>
</dbReference>
<keyword evidence="2" id="KW-0547">Nucleotide-binding</keyword>
<dbReference type="PROSITE" id="PS00211">
    <property type="entry name" value="ABC_TRANSPORTER_1"/>
    <property type="match status" value="1"/>
</dbReference>
<accession>A0A1H9UMC7</accession>
<dbReference type="InterPro" id="IPR003593">
    <property type="entry name" value="AAA+_ATPase"/>
</dbReference>
<dbReference type="FunFam" id="3.40.50.300:FF:000134">
    <property type="entry name" value="Iron-enterobactin ABC transporter ATP-binding protein"/>
    <property type="match status" value="1"/>
</dbReference>
<dbReference type="OrthoDB" id="9787851at2"/>
<dbReference type="PANTHER" id="PTHR42794:SF1">
    <property type="entry name" value="HEMIN IMPORT ATP-BINDING PROTEIN HMUV"/>
    <property type="match status" value="1"/>
</dbReference>
<evidence type="ECO:0000256" key="1">
    <source>
        <dbReference type="ARBA" id="ARBA00022448"/>
    </source>
</evidence>
<dbReference type="GO" id="GO:0016887">
    <property type="term" value="F:ATP hydrolysis activity"/>
    <property type="evidence" value="ECO:0007669"/>
    <property type="project" value="InterPro"/>
</dbReference>
<evidence type="ECO:0000313" key="6">
    <source>
        <dbReference type="EMBL" id="SES10499.1"/>
    </source>
</evidence>
<evidence type="ECO:0000313" key="7">
    <source>
        <dbReference type="Proteomes" id="UP000199318"/>
    </source>
</evidence>
<dbReference type="RefSeq" id="WP_093073130.1">
    <property type="nucleotide sequence ID" value="NZ_FOGV01000015.1"/>
</dbReference>
<protein>
    <submittedName>
        <fullName evidence="6">Iron complex transport system ATP-binding protein</fullName>
    </submittedName>
</protein>
<comment type="caution">
    <text evidence="6">The sequence shown here is derived from an EMBL/GenBank/DDBJ whole genome shotgun (WGS) entry which is preliminary data.</text>
</comment>
<reference evidence="7" key="1">
    <citation type="submission" date="2016-10" db="EMBL/GenBank/DDBJ databases">
        <authorList>
            <person name="de Groot N.N."/>
        </authorList>
    </citation>
    <scope>NUCLEOTIDE SEQUENCE [LARGE SCALE GENOMIC DNA]</scope>
    <source>
        <strain evidence="7">10nlg</strain>
    </source>
</reference>
<gene>
    <name evidence="6" type="ORF">SAMN05444126_11515</name>
</gene>